<dbReference type="Gene3D" id="3.40.50.150">
    <property type="entry name" value="Vaccinia Virus protein VP39"/>
    <property type="match status" value="1"/>
</dbReference>
<proteinExistence type="predicted"/>
<evidence type="ECO:0000313" key="3">
    <source>
        <dbReference type="Proteomes" id="UP000076871"/>
    </source>
</evidence>
<accession>A0A165BJB8</accession>
<feature type="region of interest" description="Disordered" evidence="1">
    <location>
        <begin position="68"/>
        <end position="90"/>
    </location>
</feature>
<dbReference type="EMBL" id="KV427669">
    <property type="protein sequence ID" value="KZT01167.1"/>
    <property type="molecule type" value="Genomic_DNA"/>
</dbReference>
<dbReference type="SUPFAM" id="SSF53335">
    <property type="entry name" value="S-adenosyl-L-methionine-dependent methyltransferases"/>
    <property type="match status" value="1"/>
</dbReference>
<dbReference type="PANTHER" id="PTHR14614:SF147">
    <property type="entry name" value="S-ADENOSYLMETHIONINE-DEPENDENT METHYLTRANSFERASE OF THE SEVEN BETA-STRAND FAMILY"/>
    <property type="match status" value="1"/>
</dbReference>
<evidence type="ECO:0000256" key="1">
    <source>
        <dbReference type="SAM" id="MobiDB-lite"/>
    </source>
</evidence>
<dbReference type="RefSeq" id="XP_040758907.1">
    <property type="nucleotide sequence ID" value="XM_040905134.1"/>
</dbReference>
<dbReference type="Pfam" id="PF10294">
    <property type="entry name" value="Methyltransf_16"/>
    <property type="match status" value="1"/>
</dbReference>
<evidence type="ECO:0000313" key="2">
    <source>
        <dbReference type="EMBL" id="KZT01167.1"/>
    </source>
</evidence>
<protein>
    <recommendedName>
        <fullName evidence="4">S-adenosyl-L-methionine-dependent methyltransferase</fullName>
    </recommendedName>
</protein>
<dbReference type="InterPro" id="IPR019410">
    <property type="entry name" value="Methyltransf_16"/>
</dbReference>
<dbReference type="FunCoup" id="A0A165BJB8">
    <property type="interactions" value="34"/>
</dbReference>
<dbReference type="OrthoDB" id="433955at2759"/>
<organism evidence="2 3">
    <name type="scientific">Laetiporus sulphureus 93-53</name>
    <dbReference type="NCBI Taxonomy" id="1314785"/>
    <lineage>
        <taxon>Eukaryota</taxon>
        <taxon>Fungi</taxon>
        <taxon>Dikarya</taxon>
        <taxon>Basidiomycota</taxon>
        <taxon>Agaricomycotina</taxon>
        <taxon>Agaricomycetes</taxon>
        <taxon>Polyporales</taxon>
        <taxon>Laetiporus</taxon>
    </lineage>
</organism>
<reference evidence="2 3" key="1">
    <citation type="journal article" date="2016" name="Mol. Biol. Evol.">
        <title>Comparative Genomics of Early-Diverging Mushroom-Forming Fungi Provides Insights into the Origins of Lignocellulose Decay Capabilities.</title>
        <authorList>
            <person name="Nagy L.G."/>
            <person name="Riley R."/>
            <person name="Tritt A."/>
            <person name="Adam C."/>
            <person name="Daum C."/>
            <person name="Floudas D."/>
            <person name="Sun H."/>
            <person name="Yadav J.S."/>
            <person name="Pangilinan J."/>
            <person name="Larsson K.H."/>
            <person name="Matsuura K."/>
            <person name="Barry K."/>
            <person name="Labutti K."/>
            <person name="Kuo R."/>
            <person name="Ohm R.A."/>
            <person name="Bhattacharya S.S."/>
            <person name="Shirouzu T."/>
            <person name="Yoshinaga Y."/>
            <person name="Martin F.M."/>
            <person name="Grigoriev I.V."/>
            <person name="Hibbett D.S."/>
        </authorList>
    </citation>
    <scope>NUCLEOTIDE SEQUENCE [LARGE SCALE GENOMIC DNA]</scope>
    <source>
        <strain evidence="2 3">93-53</strain>
    </source>
</reference>
<dbReference type="STRING" id="1314785.A0A165BJB8"/>
<dbReference type="CDD" id="cd02440">
    <property type="entry name" value="AdoMet_MTases"/>
    <property type="match status" value="1"/>
</dbReference>
<feature type="compositionally biased region" description="Acidic residues" evidence="1">
    <location>
        <begin position="74"/>
        <end position="90"/>
    </location>
</feature>
<dbReference type="AlphaFoldDB" id="A0A165BJB8"/>
<keyword evidence="3" id="KW-1185">Reference proteome</keyword>
<sequence length="421" mass="46231">MDRRYRPTPPMASLPPLARLAECSVDQISQALQNLRSLYTELQPPPLPQTLPMKRLPKHIIHDASVPDSGYASAEEDECEETYADDDEGEDEDYRILRSDTFEREYAVRWLTAFTARSDAWLYPINEESDARATLVDSAASILAAFAGKDEEEALTRWFTFPADGGEVDVELNDAPLLSEDHTSVGLQSWASSILLAERLCVSPRSFGLSVKEDGSNPRVLELGAGTGLLSIAAAKLLQRNAAAHQFAASVIATDYHPSVLANLQANVDSNFPGSPNAVSSDKLLVVRALDWEHPVYDAELESSFDVILAADVIYHPQHAQWIKSCVERALLRPNDTGDPHGVCWLIIPLRPTGRHEGMSDTIERVFSRAPITAKCDGTDGNSHGLAILSVEKLERHEGVGRADEGGYKLYKIGWLRTGSS</sequence>
<name>A0A165BJB8_9APHY</name>
<dbReference type="Proteomes" id="UP000076871">
    <property type="component" value="Unassembled WGS sequence"/>
</dbReference>
<dbReference type="GO" id="GO:0008757">
    <property type="term" value="F:S-adenosylmethionine-dependent methyltransferase activity"/>
    <property type="evidence" value="ECO:0007669"/>
    <property type="project" value="UniProtKB-ARBA"/>
</dbReference>
<gene>
    <name evidence="2" type="ORF">LAESUDRAFT_664622</name>
</gene>
<dbReference type="PANTHER" id="PTHR14614">
    <property type="entry name" value="HEPATOCELLULAR CARCINOMA-ASSOCIATED ANTIGEN"/>
    <property type="match status" value="1"/>
</dbReference>
<dbReference type="InParanoid" id="A0A165BJB8"/>
<dbReference type="InterPro" id="IPR029063">
    <property type="entry name" value="SAM-dependent_MTases_sf"/>
</dbReference>
<evidence type="ECO:0008006" key="4">
    <source>
        <dbReference type="Google" id="ProtNLM"/>
    </source>
</evidence>
<dbReference type="GeneID" id="63822164"/>